<accession>A0ABT9EBQ8</accession>
<organism evidence="2 3">
    <name type="scientific">Paracraurococcus lichenis</name>
    <dbReference type="NCBI Taxonomy" id="3064888"/>
    <lineage>
        <taxon>Bacteria</taxon>
        <taxon>Pseudomonadati</taxon>
        <taxon>Pseudomonadota</taxon>
        <taxon>Alphaproteobacteria</taxon>
        <taxon>Acetobacterales</taxon>
        <taxon>Roseomonadaceae</taxon>
        <taxon>Paracraurococcus</taxon>
    </lineage>
</organism>
<sequence length="241" mass="26866">MPEARPTIPPTTPLHWERAHRIIATVYPPVHLFEDLATDPADWDLLASLEAKTNPRVRDQIGDLSLVPPARRVFGPTASIAMAPFCHVSPARPGRFHDGSFGAWYCGDRFEVALMETVHHAEAFFRRTSEPAAETQRRELVCGLRGAFHDLRGGGFGACLDPDDYAPAQTLARRLRAENANGIVYPSVRWPEGLAAAAFWPDLLRLPIIQARHLLYRWDGSAVTHYLVYGEADWAALPKRA</sequence>
<keyword evidence="3" id="KW-1185">Reference proteome</keyword>
<dbReference type="RefSeq" id="WP_305108502.1">
    <property type="nucleotide sequence ID" value="NZ_JAUTWS010000108.1"/>
</dbReference>
<dbReference type="Pfam" id="PF08808">
    <property type="entry name" value="RES"/>
    <property type="match status" value="1"/>
</dbReference>
<gene>
    <name evidence="2" type="ORF">Q7A36_35350</name>
</gene>
<dbReference type="Proteomes" id="UP001243009">
    <property type="component" value="Unassembled WGS sequence"/>
</dbReference>
<feature type="domain" description="RES" evidence="1">
    <location>
        <begin position="84"/>
        <end position="210"/>
    </location>
</feature>
<evidence type="ECO:0000313" key="2">
    <source>
        <dbReference type="EMBL" id="MDO9713646.1"/>
    </source>
</evidence>
<reference evidence="2 3" key="1">
    <citation type="submission" date="2023-08" db="EMBL/GenBank/DDBJ databases">
        <title>The draft genome sequence of Paracraurococcus sp. LOR1-02.</title>
        <authorList>
            <person name="Kingkaew E."/>
            <person name="Tanasupawat S."/>
        </authorList>
    </citation>
    <scope>NUCLEOTIDE SEQUENCE [LARGE SCALE GENOMIC DNA]</scope>
    <source>
        <strain evidence="2 3">LOR1-02</strain>
    </source>
</reference>
<comment type="caution">
    <text evidence="2">The sequence shown here is derived from an EMBL/GenBank/DDBJ whole genome shotgun (WGS) entry which is preliminary data.</text>
</comment>
<dbReference type="EMBL" id="JAUTWS010000108">
    <property type="protein sequence ID" value="MDO9713646.1"/>
    <property type="molecule type" value="Genomic_DNA"/>
</dbReference>
<name>A0ABT9EBQ8_9PROT</name>
<protein>
    <submittedName>
        <fullName evidence="2">RES family NAD+ phosphorylase</fullName>
    </submittedName>
</protein>
<evidence type="ECO:0000313" key="3">
    <source>
        <dbReference type="Proteomes" id="UP001243009"/>
    </source>
</evidence>
<dbReference type="SMART" id="SM00953">
    <property type="entry name" value="RES"/>
    <property type="match status" value="1"/>
</dbReference>
<evidence type="ECO:0000259" key="1">
    <source>
        <dbReference type="SMART" id="SM00953"/>
    </source>
</evidence>
<dbReference type="InterPro" id="IPR014914">
    <property type="entry name" value="RES_dom"/>
</dbReference>
<proteinExistence type="predicted"/>